<feature type="compositionally biased region" description="Pro residues" evidence="1">
    <location>
        <begin position="215"/>
        <end position="231"/>
    </location>
</feature>
<dbReference type="InterPro" id="IPR036514">
    <property type="entry name" value="SGNH_hydro_sf"/>
</dbReference>
<feature type="region of interest" description="Disordered" evidence="1">
    <location>
        <begin position="215"/>
        <end position="256"/>
    </location>
</feature>
<dbReference type="Proteomes" id="UP001231675">
    <property type="component" value="Unassembled WGS sequence"/>
</dbReference>
<evidence type="ECO:0000313" key="3">
    <source>
        <dbReference type="EMBL" id="MDP9680616.1"/>
    </source>
</evidence>
<evidence type="ECO:0000259" key="2">
    <source>
        <dbReference type="Pfam" id="PF13472"/>
    </source>
</evidence>
<feature type="region of interest" description="Disordered" evidence="1">
    <location>
        <begin position="159"/>
        <end position="196"/>
    </location>
</feature>
<keyword evidence="4" id="KW-1185">Reference proteome</keyword>
<reference evidence="3 4" key="1">
    <citation type="submission" date="2023-07" db="EMBL/GenBank/DDBJ databases">
        <title>Sequencing the genomes of 1000 actinobacteria strains.</title>
        <authorList>
            <person name="Klenk H.-P."/>
        </authorList>
    </citation>
    <scope>NUCLEOTIDE SEQUENCE [LARGE SCALE GENOMIC DNA]</scope>
    <source>
        <strain evidence="3 4">DSM 40229</strain>
    </source>
</reference>
<gene>
    <name evidence="3" type="ORF">J2S47_001118</name>
</gene>
<accession>A0ABT9LDN9</accession>
<dbReference type="EMBL" id="JAURUD010000001">
    <property type="protein sequence ID" value="MDP9680616.1"/>
    <property type="molecule type" value="Genomic_DNA"/>
</dbReference>
<feature type="domain" description="SGNH hydrolase-type esterase" evidence="2">
    <location>
        <begin position="8"/>
        <end position="166"/>
    </location>
</feature>
<name>A0ABT9LDN9_STRGD</name>
<dbReference type="InterPro" id="IPR013830">
    <property type="entry name" value="SGNH_hydro"/>
</dbReference>
<dbReference type="Pfam" id="PF13472">
    <property type="entry name" value="Lipase_GDSL_2"/>
    <property type="match status" value="1"/>
</dbReference>
<organism evidence="3 4">
    <name type="scientific">Streptomyces griseoviridis</name>
    <dbReference type="NCBI Taxonomy" id="45398"/>
    <lineage>
        <taxon>Bacteria</taxon>
        <taxon>Bacillati</taxon>
        <taxon>Actinomycetota</taxon>
        <taxon>Actinomycetes</taxon>
        <taxon>Kitasatosporales</taxon>
        <taxon>Streptomycetaceae</taxon>
        <taxon>Streptomyces</taxon>
    </lineage>
</organism>
<dbReference type="SUPFAM" id="SSF52266">
    <property type="entry name" value="SGNH hydrolase"/>
    <property type="match status" value="1"/>
</dbReference>
<dbReference type="Gene3D" id="3.40.50.1110">
    <property type="entry name" value="SGNH hydrolase"/>
    <property type="match status" value="1"/>
</dbReference>
<sequence>MADPVGGGWRGSAGLLAASPAGQSERRAECRDLGVGGAQTRDVREAHLPAALALRPDLASVVVGADDTLRRAFGIRAVATRLDAVYAAFTGQGAVLLTACLPGPGTMLGLPGAPARPPARRQRAVNAVVHALSERSGALHLHVREGDWVTGRAMRSADRLHPGERGTGDWPCGPTRCSPRAGPPGVRRPRPSRIARRPPVPPACGGWPPPAPAGWPGAPPTCWPSSSPWPPTNSGTAHGIRAPAWTCAPPPRCRRP</sequence>
<evidence type="ECO:0000313" key="4">
    <source>
        <dbReference type="Proteomes" id="UP001231675"/>
    </source>
</evidence>
<evidence type="ECO:0000256" key="1">
    <source>
        <dbReference type="SAM" id="MobiDB-lite"/>
    </source>
</evidence>
<comment type="caution">
    <text evidence="3">The sequence shown here is derived from an EMBL/GenBank/DDBJ whole genome shotgun (WGS) entry which is preliminary data.</text>
</comment>
<proteinExistence type="predicted"/>
<protein>
    <recommendedName>
        <fullName evidence="2">SGNH hydrolase-type esterase domain-containing protein</fullName>
    </recommendedName>
</protein>
<feature type="compositionally biased region" description="Basic residues" evidence="1">
    <location>
        <begin position="187"/>
        <end position="196"/>
    </location>
</feature>